<dbReference type="GO" id="GO:0071949">
    <property type="term" value="F:FAD binding"/>
    <property type="evidence" value="ECO:0007669"/>
    <property type="project" value="InterPro"/>
</dbReference>
<reference evidence="6" key="1">
    <citation type="submission" date="2020-11" db="EMBL/GenBank/DDBJ databases">
        <authorList>
            <consortium name="DOE Joint Genome Institute"/>
            <person name="Ahrendt S."/>
            <person name="Riley R."/>
            <person name="Andreopoulos W."/>
            <person name="Labutti K."/>
            <person name="Pangilinan J."/>
            <person name="Ruiz-Duenas F.J."/>
            <person name="Barrasa J.M."/>
            <person name="Sanchez-Garcia M."/>
            <person name="Camarero S."/>
            <person name="Miyauchi S."/>
            <person name="Serrano A."/>
            <person name="Linde D."/>
            <person name="Babiker R."/>
            <person name="Drula E."/>
            <person name="Ayuso-Fernandez I."/>
            <person name="Pacheco R."/>
            <person name="Padilla G."/>
            <person name="Ferreira P."/>
            <person name="Barriuso J."/>
            <person name="Kellner H."/>
            <person name="Castanera R."/>
            <person name="Alfaro M."/>
            <person name="Ramirez L."/>
            <person name="Pisabarro A.G."/>
            <person name="Kuo A."/>
            <person name="Tritt A."/>
            <person name="Lipzen A."/>
            <person name="He G."/>
            <person name="Yan M."/>
            <person name="Ng V."/>
            <person name="Cullen D."/>
            <person name="Martin F."/>
            <person name="Rosso M.-N."/>
            <person name="Henrissat B."/>
            <person name="Hibbett D."/>
            <person name="Martinez A.T."/>
            <person name="Grigoriev I.V."/>
        </authorList>
    </citation>
    <scope>NUCLEOTIDE SEQUENCE</scope>
    <source>
        <strain evidence="6">MF-IS2</strain>
    </source>
</reference>
<dbReference type="GO" id="GO:0044550">
    <property type="term" value="P:secondary metabolite biosynthetic process"/>
    <property type="evidence" value="ECO:0007669"/>
    <property type="project" value="TreeGrafter"/>
</dbReference>
<proteinExistence type="predicted"/>
<dbReference type="EMBL" id="MU151139">
    <property type="protein sequence ID" value="KAF9449148.1"/>
    <property type="molecule type" value="Genomic_DNA"/>
</dbReference>
<dbReference type="Pfam" id="PF01494">
    <property type="entry name" value="FAD_binding_3"/>
    <property type="match status" value="1"/>
</dbReference>
<dbReference type="Gene3D" id="3.50.50.60">
    <property type="entry name" value="FAD/NAD(P)-binding domain"/>
    <property type="match status" value="1"/>
</dbReference>
<feature type="domain" description="FAD-binding" evidence="5">
    <location>
        <begin position="322"/>
        <end position="364"/>
    </location>
</feature>
<dbReference type="InterPro" id="IPR051104">
    <property type="entry name" value="FAD_monoxygenase"/>
</dbReference>
<name>A0A9P5XD26_9AGAR</name>
<dbReference type="PANTHER" id="PTHR46720:SF3">
    <property type="entry name" value="FAD-BINDING DOMAIN-CONTAINING PROTEIN-RELATED"/>
    <property type="match status" value="1"/>
</dbReference>
<dbReference type="Proteomes" id="UP000807342">
    <property type="component" value="Unassembled WGS sequence"/>
</dbReference>
<evidence type="ECO:0000259" key="5">
    <source>
        <dbReference type="Pfam" id="PF01494"/>
    </source>
</evidence>
<comment type="caution">
    <text evidence="6">The sequence shown here is derived from an EMBL/GenBank/DDBJ whole genome shotgun (WGS) entry which is preliminary data.</text>
</comment>
<evidence type="ECO:0000256" key="3">
    <source>
        <dbReference type="ARBA" id="ARBA00023002"/>
    </source>
</evidence>
<keyword evidence="3" id="KW-0560">Oxidoreductase</keyword>
<feature type="transmembrane region" description="Helical" evidence="4">
    <location>
        <begin position="7"/>
        <end position="28"/>
    </location>
</feature>
<dbReference type="PRINTS" id="PR00420">
    <property type="entry name" value="RNGMNOXGNASE"/>
</dbReference>
<accession>A0A9P5XD26</accession>
<gene>
    <name evidence="6" type="ORF">P691DRAFT_774872</name>
</gene>
<evidence type="ECO:0000256" key="2">
    <source>
        <dbReference type="ARBA" id="ARBA00022827"/>
    </source>
</evidence>
<keyword evidence="7" id="KW-1185">Reference proteome</keyword>
<dbReference type="PANTHER" id="PTHR46720">
    <property type="entry name" value="HYDROXYLASE, PUTATIVE (AFU_ORTHOLOGUE AFUA_3G01460)-RELATED"/>
    <property type="match status" value="1"/>
</dbReference>
<keyword evidence="1" id="KW-0285">Flavoprotein</keyword>
<keyword evidence="2" id="KW-0274">FAD</keyword>
<evidence type="ECO:0000313" key="7">
    <source>
        <dbReference type="Proteomes" id="UP000807342"/>
    </source>
</evidence>
<evidence type="ECO:0000256" key="4">
    <source>
        <dbReference type="SAM" id="Phobius"/>
    </source>
</evidence>
<dbReference type="InterPro" id="IPR002938">
    <property type="entry name" value="FAD-bd"/>
</dbReference>
<keyword evidence="4" id="KW-0472">Membrane</keyword>
<sequence length="462" mass="51382">MSQDERIRVAIVGAGIAGLTLAVALNALDKDHKITIDLYEAAPELSEIGAGLNVWYRTWQVFRNIGLGDALIPLFDHYPDLKPRVVFEVRKADQKNGFKIVDIMKDGGALRIHRADLQRTLIKHLPLPGSNVIINSPCTLHLSHRLTNYTPISTASISPHSGPVTLHFSDKPPTTCDILIGADGLKSTVRQLFLTRLPDPEKYKPYLEPVWSGTIAYRGLVTKEELREKFPGHRALDLPGVMYIGKHKHTVVYPIGGGKLINVVATIHDKSKDGTTLDGPWNSEATQSEFYDQFVGWEEEFQALINCIKRPTKWALQSLKHLDVFAKGAVFLMGDSAHAMVPHQGAGAGIGIEDAYIFATLLTHPSSPRRFSPQHISHLAHIYNTVRVPRAIAMSKASIKQGYLYILGTPGFEGVREGEDVPKDMLVKIFREVEGNWSWTTSDPEEDRRKAVELLETGMVRL</sequence>
<dbReference type="InterPro" id="IPR036188">
    <property type="entry name" value="FAD/NAD-bd_sf"/>
</dbReference>
<dbReference type="AlphaFoldDB" id="A0A9P5XD26"/>
<evidence type="ECO:0000256" key="1">
    <source>
        <dbReference type="ARBA" id="ARBA00022630"/>
    </source>
</evidence>
<keyword evidence="4" id="KW-0812">Transmembrane</keyword>
<evidence type="ECO:0000313" key="6">
    <source>
        <dbReference type="EMBL" id="KAF9449148.1"/>
    </source>
</evidence>
<dbReference type="SUPFAM" id="SSF54373">
    <property type="entry name" value="FAD-linked reductases, C-terminal domain"/>
    <property type="match status" value="1"/>
</dbReference>
<dbReference type="OrthoDB" id="417877at2759"/>
<protein>
    <submittedName>
        <fullName evidence="6">4-aminobenzoate hydroxylase</fullName>
    </submittedName>
</protein>
<keyword evidence="4" id="KW-1133">Transmembrane helix</keyword>
<dbReference type="GO" id="GO:0016491">
    <property type="term" value="F:oxidoreductase activity"/>
    <property type="evidence" value="ECO:0007669"/>
    <property type="project" value="UniProtKB-KW"/>
</dbReference>
<dbReference type="SUPFAM" id="SSF51905">
    <property type="entry name" value="FAD/NAD(P)-binding domain"/>
    <property type="match status" value="1"/>
</dbReference>
<organism evidence="6 7">
    <name type="scientific">Macrolepiota fuliginosa MF-IS2</name>
    <dbReference type="NCBI Taxonomy" id="1400762"/>
    <lineage>
        <taxon>Eukaryota</taxon>
        <taxon>Fungi</taxon>
        <taxon>Dikarya</taxon>
        <taxon>Basidiomycota</taxon>
        <taxon>Agaricomycotina</taxon>
        <taxon>Agaricomycetes</taxon>
        <taxon>Agaricomycetidae</taxon>
        <taxon>Agaricales</taxon>
        <taxon>Agaricineae</taxon>
        <taxon>Agaricaceae</taxon>
        <taxon>Macrolepiota</taxon>
    </lineage>
</organism>